<comment type="caution">
    <text evidence="2">The sequence shown here is derived from an EMBL/GenBank/DDBJ whole genome shotgun (WGS) entry which is preliminary data.</text>
</comment>
<dbReference type="RefSeq" id="WP_148405752.1">
    <property type="nucleotide sequence ID" value="NZ_CABLCA010000009.1"/>
</dbReference>
<sequence length="261" mass="29779">MKHNPIISNYDHFEEEQRAFGSRADQIEFIYTKRLLDFYIDSSKTVLELGCGTGYYGLYLSEKCKSYQGIDLVPKHIKQFQKKIVDHQLPNVQAAVGDATHLPEIQENTYDIVLVFGPMYHLQPNERKKVIAESKRVCKEGGLILFAYINKVGAYLRACFDDDMKVNYPNAATNHSVFVEGIDDHLPDVFYFTMPEEMVQDATDEGLTVVRNAGVDFFFNPTGINSMDEEKYAVWTEIMDYMYNSSSCAGTSNHAVLVCRK</sequence>
<dbReference type="InterPro" id="IPR050508">
    <property type="entry name" value="Methyltransf_Superfamily"/>
</dbReference>
<keyword evidence="2" id="KW-0808">Transferase</keyword>
<gene>
    <name evidence="2" type="ORF">P7D78_02295</name>
</gene>
<dbReference type="Gene3D" id="3.40.50.150">
    <property type="entry name" value="Vaccinia Virus protein VP39"/>
    <property type="match status" value="1"/>
</dbReference>
<dbReference type="EMBL" id="JARPXM010000001">
    <property type="protein sequence ID" value="MDT2536942.1"/>
    <property type="molecule type" value="Genomic_DNA"/>
</dbReference>
<dbReference type="SUPFAM" id="SSF53335">
    <property type="entry name" value="S-adenosyl-L-methionine-dependent methyltransferases"/>
    <property type="match status" value="1"/>
</dbReference>
<dbReference type="GO" id="GO:0008168">
    <property type="term" value="F:methyltransferase activity"/>
    <property type="evidence" value="ECO:0007669"/>
    <property type="project" value="UniProtKB-KW"/>
</dbReference>
<feature type="domain" description="Methyltransferase" evidence="1">
    <location>
        <begin position="46"/>
        <end position="142"/>
    </location>
</feature>
<organism evidence="2 3">
    <name type="scientific">Enterococcus raffinosus</name>
    <dbReference type="NCBI Taxonomy" id="71452"/>
    <lineage>
        <taxon>Bacteria</taxon>
        <taxon>Bacillati</taxon>
        <taxon>Bacillota</taxon>
        <taxon>Bacilli</taxon>
        <taxon>Lactobacillales</taxon>
        <taxon>Enterococcaceae</taxon>
        <taxon>Enterococcus</taxon>
    </lineage>
</organism>
<dbReference type="GO" id="GO:0032259">
    <property type="term" value="P:methylation"/>
    <property type="evidence" value="ECO:0007669"/>
    <property type="project" value="UniProtKB-KW"/>
</dbReference>
<dbReference type="Pfam" id="PF13649">
    <property type="entry name" value="Methyltransf_25"/>
    <property type="match status" value="1"/>
</dbReference>
<dbReference type="CDD" id="cd02440">
    <property type="entry name" value="AdoMet_MTases"/>
    <property type="match status" value="1"/>
</dbReference>
<evidence type="ECO:0000313" key="2">
    <source>
        <dbReference type="EMBL" id="MDT2536942.1"/>
    </source>
</evidence>
<dbReference type="InterPro" id="IPR029063">
    <property type="entry name" value="SAM-dependent_MTases_sf"/>
</dbReference>
<reference evidence="2" key="1">
    <citation type="submission" date="2023-03" db="EMBL/GenBank/DDBJ databases">
        <authorList>
            <person name="Shen W."/>
            <person name="Cai J."/>
        </authorList>
    </citation>
    <scope>NUCLEOTIDE SEQUENCE</scope>
    <source>
        <strain evidence="2">B646-2</strain>
    </source>
</reference>
<proteinExistence type="predicted"/>
<name>A0AAW8STP7_9ENTE</name>
<protein>
    <submittedName>
        <fullName evidence="2">Class I SAM-dependent methyltransferase</fullName>
    </submittedName>
</protein>
<accession>A0AAW8STP7</accession>
<evidence type="ECO:0000259" key="1">
    <source>
        <dbReference type="Pfam" id="PF13649"/>
    </source>
</evidence>
<dbReference type="Proteomes" id="UP001249240">
    <property type="component" value="Unassembled WGS sequence"/>
</dbReference>
<dbReference type="AlphaFoldDB" id="A0AAW8STP7"/>
<dbReference type="InterPro" id="IPR041698">
    <property type="entry name" value="Methyltransf_25"/>
</dbReference>
<dbReference type="PANTHER" id="PTHR42912">
    <property type="entry name" value="METHYLTRANSFERASE"/>
    <property type="match status" value="1"/>
</dbReference>
<evidence type="ECO:0000313" key="3">
    <source>
        <dbReference type="Proteomes" id="UP001249240"/>
    </source>
</evidence>
<keyword evidence="2" id="KW-0489">Methyltransferase</keyword>